<reference evidence="1 2" key="1">
    <citation type="journal article" date="2005" name="Nature">
        <title>The genome sequence of the rice blast fungus Magnaporthe grisea.</title>
        <authorList>
            <person name="Dean R.A."/>
            <person name="Talbot N.J."/>
            <person name="Ebbole D.J."/>
            <person name="Farman M.L."/>
            <person name="Mitchell T.K."/>
            <person name="Orbach M.J."/>
            <person name="Thon M."/>
            <person name="Kulkarni R."/>
            <person name="Xu J.R."/>
            <person name="Pan H."/>
            <person name="Read N.D."/>
            <person name="Lee Y.H."/>
            <person name="Carbone I."/>
            <person name="Brown D."/>
            <person name="Oh Y.Y."/>
            <person name="Donofrio N."/>
            <person name="Jeong J.S."/>
            <person name="Soanes D.M."/>
            <person name="Djonovic S."/>
            <person name="Kolomiets E."/>
            <person name="Rehmeyer C."/>
            <person name="Li W."/>
            <person name="Harding M."/>
            <person name="Kim S."/>
            <person name="Lebrun M.H."/>
            <person name="Bohnert H."/>
            <person name="Coughlan S."/>
            <person name="Butler J."/>
            <person name="Calvo S."/>
            <person name="Ma L.J."/>
            <person name="Nicol R."/>
            <person name="Purcell S."/>
            <person name="Nusbaum C."/>
            <person name="Galagan J.E."/>
            <person name="Birren B.W."/>
        </authorList>
    </citation>
    <scope>NUCLEOTIDE SEQUENCE [LARGE SCALE GENOMIC DNA]</scope>
    <source>
        <strain evidence="2">70-15 / ATCC MYA-4617 / FGSC 8958</strain>
    </source>
</reference>
<organism evidence="1 2">
    <name type="scientific">Pyricularia oryzae (strain 70-15 / ATCC MYA-4617 / FGSC 8958)</name>
    <name type="common">Rice blast fungus</name>
    <name type="synonym">Magnaporthe oryzae</name>
    <dbReference type="NCBI Taxonomy" id="242507"/>
    <lineage>
        <taxon>Eukaryota</taxon>
        <taxon>Fungi</taxon>
        <taxon>Dikarya</taxon>
        <taxon>Ascomycota</taxon>
        <taxon>Pezizomycotina</taxon>
        <taxon>Sordariomycetes</taxon>
        <taxon>Sordariomycetidae</taxon>
        <taxon>Magnaporthales</taxon>
        <taxon>Pyriculariaceae</taxon>
        <taxon>Pyricularia</taxon>
    </lineage>
</organism>
<dbReference type="EMBL" id="CM001235">
    <property type="protein sequence ID" value="EHA48212.1"/>
    <property type="molecule type" value="Genomic_DNA"/>
</dbReference>
<proteinExistence type="predicted"/>
<protein>
    <submittedName>
        <fullName evidence="1">Uncharacterized protein</fullName>
    </submittedName>
</protein>
<gene>
    <name evidence="1" type="ORF">MGG_17315</name>
</gene>
<accession>G4NC63</accession>
<dbReference type="GeneID" id="12986634"/>
<dbReference type="AlphaFoldDB" id="G4NC63"/>
<name>G4NC63_PYRO7</name>
<dbReference type="RefSeq" id="XP_003717796.1">
    <property type="nucleotide sequence ID" value="XM_003717748.1"/>
</dbReference>
<dbReference type="VEuPathDB" id="FungiDB:MGG_17315"/>
<dbReference type="HOGENOM" id="CLU_2904652_0_0_1"/>
<evidence type="ECO:0000313" key="2">
    <source>
        <dbReference type="Proteomes" id="UP000009058"/>
    </source>
</evidence>
<keyword evidence="2" id="KW-1185">Reference proteome</keyword>
<dbReference type="Proteomes" id="UP000009058">
    <property type="component" value="Chromosome 5"/>
</dbReference>
<sequence length="62" mass="6976">MKASDAEAFMLIIVKNEVIPGTLTRISLIESHLCHLRILYCVVVKVESIARLNLPQVLFVIL</sequence>
<dbReference type="KEGG" id="mgr:MGG_17315"/>
<reference key="2">
    <citation type="submission" date="2011-05" db="EMBL/GenBank/DDBJ databases">
        <title>The Genome Sequence of Magnaporthe oryzae 70-15.</title>
        <authorList>
            <consortium name="The Broad Institute Genome Sequencing Platform"/>
            <person name="Ma L.-J."/>
            <person name="Dead R."/>
            <person name="Young S.K."/>
            <person name="Zeng Q."/>
            <person name="Gargeya S."/>
            <person name="Fitzgerald M."/>
            <person name="Haas B."/>
            <person name="Abouelleil A."/>
            <person name="Alvarado L."/>
            <person name="Arachchi H.M."/>
            <person name="Berlin A."/>
            <person name="Brown A."/>
            <person name="Chapman S.B."/>
            <person name="Chen Z."/>
            <person name="Dunbar C."/>
            <person name="Freedman E."/>
            <person name="Gearin G."/>
            <person name="Gellesch M."/>
            <person name="Goldberg J."/>
            <person name="Griggs A."/>
            <person name="Gujja S."/>
            <person name="Heiman D."/>
            <person name="Howarth C."/>
            <person name="Larson L."/>
            <person name="Lui A."/>
            <person name="MacDonald P.J.P."/>
            <person name="Mehta T."/>
            <person name="Montmayeur A."/>
            <person name="Murphy C."/>
            <person name="Neiman D."/>
            <person name="Pearson M."/>
            <person name="Priest M."/>
            <person name="Roberts A."/>
            <person name="Saif S."/>
            <person name="Shea T."/>
            <person name="Shenoy N."/>
            <person name="Sisk P."/>
            <person name="Stolte C."/>
            <person name="Sykes S."/>
            <person name="Yandava C."/>
            <person name="Wortman J."/>
            <person name="Nusbaum C."/>
            <person name="Birren B."/>
        </authorList>
    </citation>
    <scope>NUCLEOTIDE SEQUENCE</scope>
    <source>
        <strain>70-15</strain>
    </source>
</reference>
<dbReference type="InParanoid" id="G4NC63"/>
<evidence type="ECO:0000313" key="1">
    <source>
        <dbReference type="EMBL" id="EHA48212.1"/>
    </source>
</evidence>